<evidence type="ECO:0000313" key="1">
    <source>
        <dbReference type="EMBL" id="GAH20390.1"/>
    </source>
</evidence>
<sequence length="73" mass="8451">MSIHRAKAKERKDGWYVRCPVCRARLELDECPIPGGMNTNIETCYECGADIEVQPPSEDTINSYVEDWRIKYV</sequence>
<comment type="caution">
    <text evidence="1">The sequence shown here is derived from an EMBL/GenBank/DDBJ whole genome shotgun (WGS) entry which is preliminary data.</text>
</comment>
<reference evidence="1" key="1">
    <citation type="journal article" date="2014" name="Front. Microbiol.">
        <title>High frequency of phylogenetically diverse reductive dehalogenase-homologous genes in deep subseafloor sedimentary metagenomes.</title>
        <authorList>
            <person name="Kawai M."/>
            <person name="Futagami T."/>
            <person name="Toyoda A."/>
            <person name="Takaki Y."/>
            <person name="Nishi S."/>
            <person name="Hori S."/>
            <person name="Arai W."/>
            <person name="Tsubouchi T."/>
            <person name="Morono Y."/>
            <person name="Uchiyama I."/>
            <person name="Ito T."/>
            <person name="Fujiyama A."/>
            <person name="Inagaki F."/>
            <person name="Takami H."/>
        </authorList>
    </citation>
    <scope>NUCLEOTIDE SEQUENCE</scope>
    <source>
        <strain evidence="1">Expedition CK06-06</strain>
    </source>
</reference>
<name>X1EJ52_9ZZZZ</name>
<dbReference type="EMBL" id="BARU01001748">
    <property type="protein sequence ID" value="GAH20390.1"/>
    <property type="molecule type" value="Genomic_DNA"/>
</dbReference>
<gene>
    <name evidence="1" type="ORF">S03H2_04415</name>
</gene>
<organism evidence="1">
    <name type="scientific">marine sediment metagenome</name>
    <dbReference type="NCBI Taxonomy" id="412755"/>
    <lineage>
        <taxon>unclassified sequences</taxon>
        <taxon>metagenomes</taxon>
        <taxon>ecological metagenomes</taxon>
    </lineage>
</organism>
<proteinExistence type="predicted"/>
<protein>
    <submittedName>
        <fullName evidence="1">Uncharacterized protein</fullName>
    </submittedName>
</protein>
<dbReference type="AlphaFoldDB" id="X1EJ52"/>
<accession>X1EJ52</accession>